<comment type="caution">
    <text evidence="1">The sequence shown here is derived from an EMBL/GenBank/DDBJ whole genome shotgun (WGS) entry which is preliminary data.</text>
</comment>
<evidence type="ECO:0000313" key="1">
    <source>
        <dbReference type="EMBL" id="KAJ8716116.1"/>
    </source>
</evidence>
<reference evidence="1" key="1">
    <citation type="submission" date="2023-03" db="EMBL/GenBank/DDBJ databases">
        <title>Chromosome-level genomes of two armyworms, Mythimna separata and Mythimna loreyi, provide insights into the biosynthesis and reception of sex pheromones.</title>
        <authorList>
            <person name="Zhao H."/>
        </authorList>
    </citation>
    <scope>NUCLEOTIDE SEQUENCE</scope>
    <source>
        <strain evidence="1">BeijingLab</strain>
    </source>
</reference>
<protein>
    <submittedName>
        <fullName evidence="1">Uncharacterized protein</fullName>
    </submittedName>
</protein>
<organism evidence="1 2">
    <name type="scientific">Mythimna loreyi</name>
    <dbReference type="NCBI Taxonomy" id="667449"/>
    <lineage>
        <taxon>Eukaryota</taxon>
        <taxon>Metazoa</taxon>
        <taxon>Ecdysozoa</taxon>
        <taxon>Arthropoda</taxon>
        <taxon>Hexapoda</taxon>
        <taxon>Insecta</taxon>
        <taxon>Pterygota</taxon>
        <taxon>Neoptera</taxon>
        <taxon>Endopterygota</taxon>
        <taxon>Lepidoptera</taxon>
        <taxon>Glossata</taxon>
        <taxon>Ditrysia</taxon>
        <taxon>Noctuoidea</taxon>
        <taxon>Noctuidae</taxon>
        <taxon>Noctuinae</taxon>
        <taxon>Hadenini</taxon>
        <taxon>Mythimna</taxon>
    </lineage>
</organism>
<name>A0ACC2QG23_9NEOP</name>
<proteinExistence type="predicted"/>
<accession>A0ACC2QG23</accession>
<dbReference type="EMBL" id="CM056780">
    <property type="protein sequence ID" value="KAJ8716116.1"/>
    <property type="molecule type" value="Genomic_DNA"/>
</dbReference>
<dbReference type="Proteomes" id="UP001231649">
    <property type="component" value="Chromosome 4"/>
</dbReference>
<gene>
    <name evidence="1" type="ORF">PYW08_013401</name>
</gene>
<evidence type="ECO:0000313" key="2">
    <source>
        <dbReference type="Proteomes" id="UP001231649"/>
    </source>
</evidence>
<sequence>MVHVSAGCWYSVFLDAYTYSTNYLLFAITVIIASIVIVWIYEKPKFYKLIFKRSKHSNIISPIESNEELETNYSASLLDEISNNLELKKIPEVDQESESYY</sequence>
<keyword evidence="2" id="KW-1185">Reference proteome</keyword>